<reference evidence="3" key="1">
    <citation type="journal article" date="2011" name="Genome Res.">
        <title>Phylogeny-wide analysis of social amoeba genomes highlights ancient origins for complex intercellular communication.</title>
        <authorList>
            <person name="Heidel A.J."/>
            <person name="Lawal H.M."/>
            <person name="Felder M."/>
            <person name="Schilde C."/>
            <person name="Helps N.R."/>
            <person name="Tunggal B."/>
            <person name="Rivero F."/>
            <person name="John U."/>
            <person name="Schleicher M."/>
            <person name="Eichinger L."/>
            <person name="Platzer M."/>
            <person name="Noegel A.A."/>
            <person name="Schaap P."/>
            <person name="Gloeckner G."/>
        </authorList>
    </citation>
    <scope>NUCLEOTIDE SEQUENCE [LARGE SCALE GENOMIC DNA]</scope>
    <source>
        <strain evidence="3">SH3</strain>
    </source>
</reference>
<dbReference type="SUPFAM" id="SSF53474">
    <property type="entry name" value="alpha/beta-Hydrolases"/>
    <property type="match status" value="1"/>
</dbReference>
<organism evidence="2 3">
    <name type="scientific">Cavenderia fasciculata</name>
    <name type="common">Slime mold</name>
    <name type="synonym">Dictyostelium fasciculatum</name>
    <dbReference type="NCBI Taxonomy" id="261658"/>
    <lineage>
        <taxon>Eukaryota</taxon>
        <taxon>Amoebozoa</taxon>
        <taxon>Evosea</taxon>
        <taxon>Eumycetozoa</taxon>
        <taxon>Dictyostelia</taxon>
        <taxon>Acytosteliales</taxon>
        <taxon>Cavenderiaceae</taxon>
        <taxon>Cavenderia</taxon>
    </lineage>
</organism>
<proteinExistence type="predicted"/>
<evidence type="ECO:0000313" key="2">
    <source>
        <dbReference type="EMBL" id="EGG19091.1"/>
    </source>
</evidence>
<accession>F4PZ62</accession>
<evidence type="ECO:0000259" key="1">
    <source>
        <dbReference type="Pfam" id="PF12697"/>
    </source>
</evidence>
<dbReference type="EMBL" id="GL883016">
    <property type="protein sequence ID" value="EGG19091.1"/>
    <property type="molecule type" value="Genomic_DNA"/>
</dbReference>
<dbReference type="Proteomes" id="UP000007797">
    <property type="component" value="Unassembled WGS sequence"/>
</dbReference>
<dbReference type="STRING" id="1054147.F4PZ62"/>
<sequence length="333" mass="36355">MGVKSQTTLPNVANSFLGANDTGISHFPSFLGLKMHIRCYANVTSANQKGPIALFDSGLPFFSTAWVSVIPSVLENMPAWNISKACFMDRYGMGWSDASPFPITTQDYAMRLRGSLQVAGLTGKYVLVGWSWGSIFVQTYSLAYPKDVVGILTVDGTDSQWGFIHANQQAVIGLTNVFSGYMNMNSMGTLEALSETGAVPLGHGWFNSGSAYFPDCAVKATQDIFLTNKNLRASIQEYNIMVLSSAMLNFTYTLKGDTLKDLPYVNLFASHDQDWINRQTYMASLSSNSMTLPVVPANHFVPFVNPDAIVSALAALSNKIKTNPAKIWGRGLF</sequence>
<dbReference type="PANTHER" id="PTHR43798:SF33">
    <property type="entry name" value="HYDROLASE, PUTATIVE (AFU_ORTHOLOGUE AFUA_2G14860)-RELATED"/>
    <property type="match status" value="1"/>
</dbReference>
<dbReference type="OrthoDB" id="16239at2759"/>
<evidence type="ECO:0000313" key="3">
    <source>
        <dbReference type="Proteomes" id="UP000007797"/>
    </source>
</evidence>
<dbReference type="KEGG" id="dfa:DFA_02337"/>
<dbReference type="RefSeq" id="XP_004366724.1">
    <property type="nucleotide sequence ID" value="XM_004366667.1"/>
</dbReference>
<keyword evidence="3" id="KW-1185">Reference proteome</keyword>
<dbReference type="AlphaFoldDB" id="F4PZ62"/>
<dbReference type="InterPro" id="IPR050266">
    <property type="entry name" value="AB_hydrolase_sf"/>
</dbReference>
<feature type="domain" description="AB hydrolase-1" evidence="1">
    <location>
        <begin position="58"/>
        <end position="311"/>
    </location>
</feature>
<name>F4PZ62_CACFS</name>
<dbReference type="Pfam" id="PF12697">
    <property type="entry name" value="Abhydrolase_6"/>
    <property type="match status" value="1"/>
</dbReference>
<dbReference type="PANTHER" id="PTHR43798">
    <property type="entry name" value="MONOACYLGLYCEROL LIPASE"/>
    <property type="match status" value="1"/>
</dbReference>
<dbReference type="InterPro" id="IPR029058">
    <property type="entry name" value="AB_hydrolase_fold"/>
</dbReference>
<dbReference type="InterPro" id="IPR000073">
    <property type="entry name" value="AB_hydrolase_1"/>
</dbReference>
<dbReference type="GO" id="GO:0016020">
    <property type="term" value="C:membrane"/>
    <property type="evidence" value="ECO:0007669"/>
    <property type="project" value="TreeGrafter"/>
</dbReference>
<gene>
    <name evidence="2" type="ORF">DFA_02337</name>
</gene>
<dbReference type="GeneID" id="14871268"/>
<protein>
    <recommendedName>
        <fullName evidence="1">AB hydrolase-1 domain-containing protein</fullName>
    </recommendedName>
</protein>
<dbReference type="Gene3D" id="3.40.50.1820">
    <property type="entry name" value="alpha/beta hydrolase"/>
    <property type="match status" value="1"/>
</dbReference>